<evidence type="ECO:0000256" key="1">
    <source>
        <dbReference type="ARBA" id="ARBA00004459"/>
    </source>
</evidence>
<keyword evidence="4" id="KW-0564">Palmitate</keyword>
<comment type="subcellular location">
    <subcellularLocation>
        <location evidence="1">Cell outer membrane</location>
        <topology evidence="1">Lipid-anchor</topology>
    </subcellularLocation>
</comment>
<dbReference type="InterPro" id="IPR032831">
    <property type="entry name" value="LptM_cons"/>
</dbReference>
<feature type="chain" id="PRO_5037771547" description="Lipoprotein" evidence="8">
    <location>
        <begin position="24"/>
        <end position="89"/>
    </location>
</feature>
<dbReference type="Proteomes" id="UP000637002">
    <property type="component" value="Unassembled WGS sequence"/>
</dbReference>
<evidence type="ECO:0000313" key="9">
    <source>
        <dbReference type="EMBL" id="GGC46256.1"/>
    </source>
</evidence>
<comment type="caution">
    <text evidence="9">The sequence shown here is derived from an EMBL/GenBank/DDBJ whole genome shotgun (WGS) entry which is preliminary data.</text>
</comment>
<keyword evidence="2 8" id="KW-0732">Signal</keyword>
<evidence type="ECO:0000256" key="5">
    <source>
        <dbReference type="ARBA" id="ARBA00023237"/>
    </source>
</evidence>
<evidence type="ECO:0008006" key="11">
    <source>
        <dbReference type="Google" id="ProtNLM"/>
    </source>
</evidence>
<keyword evidence="3" id="KW-0472">Membrane</keyword>
<keyword evidence="10" id="KW-1185">Reference proteome</keyword>
<protein>
    <recommendedName>
        <fullName evidence="11">Lipoprotein</fullName>
    </recommendedName>
</protein>
<name>A0A916TWQ4_9HYPH</name>
<organism evidence="9 10">
    <name type="scientific">Chelatococcus reniformis</name>
    <dbReference type="NCBI Taxonomy" id="1494448"/>
    <lineage>
        <taxon>Bacteria</taxon>
        <taxon>Pseudomonadati</taxon>
        <taxon>Pseudomonadota</taxon>
        <taxon>Alphaproteobacteria</taxon>
        <taxon>Hyphomicrobiales</taxon>
        <taxon>Chelatococcaceae</taxon>
        <taxon>Chelatococcus</taxon>
    </lineage>
</organism>
<evidence type="ECO:0000256" key="7">
    <source>
        <dbReference type="SAM" id="MobiDB-lite"/>
    </source>
</evidence>
<accession>A0A916TWQ4</accession>
<evidence type="ECO:0000313" key="10">
    <source>
        <dbReference type="Proteomes" id="UP000637002"/>
    </source>
</evidence>
<evidence type="ECO:0000256" key="8">
    <source>
        <dbReference type="SAM" id="SignalP"/>
    </source>
</evidence>
<keyword evidence="6" id="KW-0449">Lipoprotein</keyword>
<dbReference type="NCBIfam" id="NF047847">
    <property type="entry name" value="SS_mature_LptM"/>
    <property type="match status" value="1"/>
</dbReference>
<feature type="region of interest" description="Disordered" evidence="7">
    <location>
        <begin position="28"/>
        <end position="75"/>
    </location>
</feature>
<proteinExistence type="predicted"/>
<evidence type="ECO:0000256" key="6">
    <source>
        <dbReference type="ARBA" id="ARBA00023288"/>
    </source>
</evidence>
<feature type="signal peptide" evidence="8">
    <location>
        <begin position="1"/>
        <end position="23"/>
    </location>
</feature>
<sequence>MSAPLPALLRVVVVTAVMALALAACGRRGALQPPPDPGAPKQTEAQKADAQSDDDEPDTIVPTPAITGAKKKPKGYTIPKDRFILDSLL</sequence>
<reference evidence="9" key="1">
    <citation type="journal article" date="2014" name="Int. J. Syst. Evol. Microbiol.">
        <title>Complete genome sequence of Corynebacterium casei LMG S-19264T (=DSM 44701T), isolated from a smear-ripened cheese.</title>
        <authorList>
            <consortium name="US DOE Joint Genome Institute (JGI-PGF)"/>
            <person name="Walter F."/>
            <person name="Albersmeier A."/>
            <person name="Kalinowski J."/>
            <person name="Ruckert C."/>
        </authorList>
    </citation>
    <scope>NUCLEOTIDE SEQUENCE</scope>
    <source>
        <strain evidence="9">CGMCC 1.12919</strain>
    </source>
</reference>
<keyword evidence="5" id="KW-0998">Cell outer membrane</keyword>
<gene>
    <name evidence="9" type="ORF">GCM10010994_01750</name>
</gene>
<reference evidence="9" key="2">
    <citation type="submission" date="2020-09" db="EMBL/GenBank/DDBJ databases">
        <authorList>
            <person name="Sun Q."/>
            <person name="Zhou Y."/>
        </authorList>
    </citation>
    <scope>NUCLEOTIDE SEQUENCE</scope>
    <source>
        <strain evidence="9">CGMCC 1.12919</strain>
    </source>
</reference>
<evidence type="ECO:0000256" key="4">
    <source>
        <dbReference type="ARBA" id="ARBA00023139"/>
    </source>
</evidence>
<dbReference type="RefSeq" id="WP_188607245.1">
    <property type="nucleotide sequence ID" value="NZ_BMGG01000001.1"/>
</dbReference>
<evidence type="ECO:0000256" key="3">
    <source>
        <dbReference type="ARBA" id="ARBA00023136"/>
    </source>
</evidence>
<dbReference type="EMBL" id="BMGG01000001">
    <property type="protein sequence ID" value="GGC46256.1"/>
    <property type="molecule type" value="Genomic_DNA"/>
</dbReference>
<dbReference type="AlphaFoldDB" id="A0A916TWQ4"/>
<evidence type="ECO:0000256" key="2">
    <source>
        <dbReference type="ARBA" id="ARBA00022729"/>
    </source>
</evidence>